<reference evidence="5 6" key="1">
    <citation type="submission" date="2025-05" db="UniProtKB">
        <authorList>
            <consortium name="RefSeq"/>
        </authorList>
    </citation>
    <scope>IDENTIFICATION</scope>
    <source>
        <tissue evidence="5 6">Blood</tissue>
    </source>
</reference>
<dbReference type="SMART" id="SM00229">
    <property type="entry name" value="RasGEFN"/>
    <property type="match status" value="1"/>
</dbReference>
<feature type="region of interest" description="Disordered" evidence="2">
    <location>
        <begin position="68"/>
        <end position="124"/>
    </location>
</feature>
<dbReference type="RefSeq" id="XP_070438304.1">
    <property type="nucleotide sequence ID" value="XM_070582203.1"/>
</dbReference>
<keyword evidence="1" id="KW-0344">Guanine-nucleotide releasing factor</keyword>
<dbReference type="RefSeq" id="XP_070438312.1">
    <property type="nucleotide sequence ID" value="XM_070582211.1"/>
</dbReference>
<dbReference type="InterPro" id="IPR000651">
    <property type="entry name" value="Ras-like_Gua-exchang_fac_N"/>
</dbReference>
<dbReference type="Proteomes" id="UP001652662">
    <property type="component" value="Chromosome 18"/>
</dbReference>
<dbReference type="CDD" id="cd06224">
    <property type="entry name" value="REM"/>
    <property type="match status" value="1"/>
</dbReference>
<dbReference type="InterPro" id="IPR023578">
    <property type="entry name" value="Ras_GEF_dom_sf"/>
</dbReference>
<dbReference type="Gene3D" id="1.20.870.10">
    <property type="entry name" value="Son of sevenless (SoS) protein Chain: S domain 1"/>
    <property type="match status" value="1"/>
</dbReference>
<name>A0ABM4LCX5_EQUPR</name>
<feature type="compositionally biased region" description="Polar residues" evidence="2">
    <location>
        <begin position="69"/>
        <end position="94"/>
    </location>
</feature>
<dbReference type="Pfam" id="PF00618">
    <property type="entry name" value="RasGEF_N"/>
    <property type="match status" value="1"/>
</dbReference>
<evidence type="ECO:0000313" key="5">
    <source>
        <dbReference type="RefSeq" id="XP_070438296.1"/>
    </source>
</evidence>
<feature type="domain" description="N-terminal Ras-GEF" evidence="3">
    <location>
        <begin position="124"/>
        <end position="249"/>
    </location>
</feature>
<evidence type="ECO:0000313" key="6">
    <source>
        <dbReference type="RefSeq" id="XP_070438304.1"/>
    </source>
</evidence>
<feature type="compositionally biased region" description="Basic and acidic residues" evidence="2">
    <location>
        <begin position="249"/>
        <end position="258"/>
    </location>
</feature>
<dbReference type="SUPFAM" id="SSF48366">
    <property type="entry name" value="Ras GEF"/>
    <property type="match status" value="1"/>
</dbReference>
<proteinExistence type="predicted"/>
<accession>A0ABM4LCX5</accession>
<organism evidence="4 5">
    <name type="scientific">Equus przewalskii</name>
    <name type="common">Przewalski's horse</name>
    <name type="synonym">Equus caballus przewalskii</name>
    <dbReference type="NCBI Taxonomy" id="9798"/>
    <lineage>
        <taxon>Eukaryota</taxon>
        <taxon>Metazoa</taxon>
        <taxon>Chordata</taxon>
        <taxon>Craniata</taxon>
        <taxon>Vertebrata</taxon>
        <taxon>Euteleostomi</taxon>
        <taxon>Mammalia</taxon>
        <taxon>Eutheria</taxon>
        <taxon>Laurasiatheria</taxon>
        <taxon>Perissodactyla</taxon>
        <taxon>Equidae</taxon>
        <taxon>Equus</taxon>
    </lineage>
</organism>
<dbReference type="PANTHER" id="PTHR46793:SF3">
    <property type="entry name" value="RIKEN CDNA 4930596D02 GENE"/>
    <property type="match status" value="1"/>
</dbReference>
<evidence type="ECO:0000256" key="2">
    <source>
        <dbReference type="SAM" id="MobiDB-lite"/>
    </source>
</evidence>
<feature type="region of interest" description="Disordered" evidence="2">
    <location>
        <begin position="248"/>
        <end position="313"/>
    </location>
</feature>
<evidence type="ECO:0000313" key="4">
    <source>
        <dbReference type="Proteomes" id="UP001652662"/>
    </source>
</evidence>
<protein>
    <submittedName>
        <fullName evidence="5 6">Ral guanine nucleotide dissociation stimulator-like isoform X1</fullName>
    </submittedName>
</protein>
<dbReference type="RefSeq" id="XP_070438296.1">
    <property type="nucleotide sequence ID" value="XM_070582195.1"/>
</dbReference>
<dbReference type="PANTHER" id="PTHR46793">
    <property type="entry name" value="1700018F24RIK PROTEIN-RELATED-RELATED"/>
    <property type="match status" value="1"/>
</dbReference>
<sequence length="313" mass="34423">MALDRDPEEVRKRTCFCVSLKAGTSAAPRPSREPVRRGSGSQKARRENLWRRCGRWLSSHAPHRWTFGRRSSQSVTQETGQQLSHDALDSTTLQEGKVPHAAKRGQGRLRAENPSPAKSKASRLGWTVQAGTRQKRVEHLVPAFLEGDTAYVHSFLCTYRGFATTRQVLELLFQRYGCVLAYGDEDGGPLDQLKKAISFILGAWLRWYPEDFIQPPDVPSLELLLAYIGLNMPGSELEHRARVLLSRLEQPEHTDAKTEAAAPPKDAEDPEDPAPSLPLGPSPAQSRTGILRATAGSRPSASTGSIPATTLSS</sequence>
<evidence type="ECO:0000256" key="1">
    <source>
        <dbReference type="PROSITE-ProRule" id="PRU00135"/>
    </source>
</evidence>
<dbReference type="GeneID" id="139076977"/>
<gene>
    <name evidence="5" type="primary">LOC139076977</name>
    <name evidence="6" type="synonym">LOC139073344</name>
    <name evidence="7" type="synonym">LOC139076978</name>
</gene>
<evidence type="ECO:0000259" key="3">
    <source>
        <dbReference type="PROSITE" id="PS50212"/>
    </source>
</evidence>
<dbReference type="PROSITE" id="PS50212">
    <property type="entry name" value="RASGEF_NTER"/>
    <property type="match status" value="1"/>
</dbReference>
<evidence type="ECO:0000313" key="7">
    <source>
        <dbReference type="RefSeq" id="XP_070438312.1"/>
    </source>
</evidence>
<feature type="region of interest" description="Disordered" evidence="2">
    <location>
        <begin position="23"/>
        <end position="46"/>
    </location>
</feature>
<feature type="compositionally biased region" description="Polar residues" evidence="2">
    <location>
        <begin position="297"/>
        <end position="313"/>
    </location>
</feature>
<keyword evidence="4" id="KW-1185">Reference proteome</keyword>